<evidence type="ECO:0000259" key="2">
    <source>
        <dbReference type="Pfam" id="PF07687"/>
    </source>
</evidence>
<keyword evidence="1" id="KW-0378">Hydrolase</keyword>
<name>A0ABW3J982_9HYPH</name>
<comment type="caution">
    <text evidence="3">The sequence shown here is derived from an EMBL/GenBank/DDBJ whole genome shotgun (WGS) entry which is preliminary data.</text>
</comment>
<gene>
    <name evidence="3" type="ORF">ACFQ2F_04920</name>
</gene>
<dbReference type="Proteomes" id="UP001597102">
    <property type="component" value="Unassembled WGS sequence"/>
</dbReference>
<dbReference type="PANTHER" id="PTHR11014:SF63">
    <property type="entry name" value="METALLOPEPTIDASE, PUTATIVE (AFU_ORTHOLOGUE AFUA_6G09600)-RELATED"/>
    <property type="match status" value="1"/>
</dbReference>
<dbReference type="Gene3D" id="3.40.630.10">
    <property type="entry name" value="Zn peptidases"/>
    <property type="match status" value="1"/>
</dbReference>
<dbReference type="PIRSF" id="PIRSF005962">
    <property type="entry name" value="Pept_M20D_amidohydro"/>
    <property type="match status" value="1"/>
</dbReference>
<dbReference type="NCBIfam" id="TIGR01891">
    <property type="entry name" value="amidohydrolases"/>
    <property type="match status" value="1"/>
</dbReference>
<evidence type="ECO:0000313" key="4">
    <source>
        <dbReference type="Proteomes" id="UP001597102"/>
    </source>
</evidence>
<protein>
    <submittedName>
        <fullName evidence="3">Amidohydrolase</fullName>
    </submittedName>
</protein>
<dbReference type="RefSeq" id="WP_379090598.1">
    <property type="nucleotide sequence ID" value="NZ_JBHTJO010000001.1"/>
</dbReference>
<dbReference type="SUPFAM" id="SSF55031">
    <property type="entry name" value="Bacterial exopeptidase dimerisation domain"/>
    <property type="match status" value="1"/>
</dbReference>
<sequence>MSPIPEILENAQRFVELRRDLHAHPETGFEERRTAGIVADLLQSWGIETHTGIGGTGVVGVLRGRSEEGTRIGLRADFDALPIEEQADVPWRSTVADTFHGCGHDGHTASLLAAAHYLSRRRPESGTVTFIFQPAEEGLGGARAMLADGLFERFPCDVIFGCHNWPDLNLGEVQVCPGPVMAGAEFFDITLSGTGSHAAMPHHSRDVIVAAADLIGTLQTIVSRNVDPLESAVVSLTEMHGGSAYNVIPRKAELKGTIRHFKPEVRDAVIDAMKRIIVGAEASHDVSIALDLRKAYPVTVNDPSAVDPVVAAARTTVGESNVFTSGRPTMSSEDFGDMLDVVPGAYFMAGQSSDVPLHHPEYTYDDDLIPIVASIFARIVQLHASSRVEAAVAAD</sequence>
<dbReference type="Pfam" id="PF07687">
    <property type="entry name" value="M20_dimer"/>
    <property type="match status" value="1"/>
</dbReference>
<proteinExistence type="predicted"/>
<dbReference type="Gene3D" id="3.30.70.360">
    <property type="match status" value="1"/>
</dbReference>
<organism evidence="3 4">
    <name type="scientific">Methyloligella solikamskensis</name>
    <dbReference type="NCBI Taxonomy" id="1177756"/>
    <lineage>
        <taxon>Bacteria</taxon>
        <taxon>Pseudomonadati</taxon>
        <taxon>Pseudomonadota</taxon>
        <taxon>Alphaproteobacteria</taxon>
        <taxon>Hyphomicrobiales</taxon>
        <taxon>Hyphomicrobiaceae</taxon>
        <taxon>Methyloligella</taxon>
    </lineage>
</organism>
<feature type="domain" description="Peptidase M20 dimerisation" evidence="2">
    <location>
        <begin position="187"/>
        <end position="277"/>
    </location>
</feature>
<evidence type="ECO:0000256" key="1">
    <source>
        <dbReference type="ARBA" id="ARBA00022801"/>
    </source>
</evidence>
<keyword evidence="4" id="KW-1185">Reference proteome</keyword>
<dbReference type="Pfam" id="PF01546">
    <property type="entry name" value="Peptidase_M20"/>
    <property type="match status" value="1"/>
</dbReference>
<evidence type="ECO:0000313" key="3">
    <source>
        <dbReference type="EMBL" id="MFD0986435.1"/>
    </source>
</evidence>
<accession>A0ABW3J982</accession>
<dbReference type="InterPro" id="IPR036264">
    <property type="entry name" value="Bact_exopeptidase_dim_dom"/>
</dbReference>
<reference evidence="4" key="1">
    <citation type="journal article" date="2019" name="Int. J. Syst. Evol. Microbiol.">
        <title>The Global Catalogue of Microorganisms (GCM) 10K type strain sequencing project: providing services to taxonomists for standard genome sequencing and annotation.</title>
        <authorList>
            <consortium name="The Broad Institute Genomics Platform"/>
            <consortium name="The Broad Institute Genome Sequencing Center for Infectious Disease"/>
            <person name="Wu L."/>
            <person name="Ma J."/>
        </authorList>
    </citation>
    <scope>NUCLEOTIDE SEQUENCE [LARGE SCALE GENOMIC DNA]</scope>
    <source>
        <strain evidence="4">CCUG 61697</strain>
    </source>
</reference>
<dbReference type="SUPFAM" id="SSF53187">
    <property type="entry name" value="Zn-dependent exopeptidases"/>
    <property type="match status" value="1"/>
</dbReference>
<dbReference type="PANTHER" id="PTHR11014">
    <property type="entry name" value="PEPTIDASE M20 FAMILY MEMBER"/>
    <property type="match status" value="1"/>
</dbReference>
<dbReference type="InterPro" id="IPR017439">
    <property type="entry name" value="Amidohydrolase"/>
</dbReference>
<dbReference type="InterPro" id="IPR011650">
    <property type="entry name" value="Peptidase_M20_dimer"/>
</dbReference>
<dbReference type="EMBL" id="JBHTJO010000001">
    <property type="protein sequence ID" value="MFD0986435.1"/>
    <property type="molecule type" value="Genomic_DNA"/>
</dbReference>
<dbReference type="InterPro" id="IPR002933">
    <property type="entry name" value="Peptidase_M20"/>
</dbReference>